<keyword evidence="10" id="KW-1185">Reference proteome</keyword>
<dbReference type="PANTHER" id="PTHR35936:SF17">
    <property type="entry name" value="ARGININE-BINDING EXTRACELLULAR PROTEIN ARTP"/>
    <property type="match status" value="1"/>
</dbReference>
<dbReference type="GO" id="GO:0015276">
    <property type="term" value="F:ligand-gated monoatomic ion channel activity"/>
    <property type="evidence" value="ECO:0007669"/>
    <property type="project" value="InterPro"/>
</dbReference>
<keyword evidence="6" id="KW-0812">Transmembrane</keyword>
<comment type="similarity">
    <text evidence="2 4">Belongs to the bacterial solute-binding protein 3 family.</text>
</comment>
<feature type="domain" description="Solute-binding protein family 3/N-terminal" evidence="7">
    <location>
        <begin position="85"/>
        <end position="303"/>
    </location>
</feature>
<evidence type="ECO:0000313" key="9">
    <source>
        <dbReference type="EMBL" id="QBI21453.1"/>
    </source>
</evidence>
<reference evidence="9 10" key="1">
    <citation type="submission" date="2019-01" db="EMBL/GenBank/DDBJ databases">
        <title>Egibacter rhizosphaerae EGI 80759T.</title>
        <authorList>
            <person name="Chen D.-D."/>
            <person name="Tian Y."/>
            <person name="Jiao J.-Y."/>
            <person name="Zhang X.-T."/>
            <person name="Zhang Y.-G."/>
            <person name="Zhang Y."/>
            <person name="Xiao M."/>
            <person name="Shu W.-S."/>
            <person name="Li W.-J."/>
        </authorList>
    </citation>
    <scope>NUCLEOTIDE SEQUENCE [LARGE SCALE GENOMIC DNA]</scope>
    <source>
        <strain evidence="9 10">EGI 80759</strain>
    </source>
</reference>
<name>A0A411YJT6_9ACTN</name>
<evidence type="ECO:0000256" key="2">
    <source>
        <dbReference type="ARBA" id="ARBA00010333"/>
    </source>
</evidence>
<dbReference type="Pfam" id="PF00497">
    <property type="entry name" value="SBP_bac_3"/>
    <property type="match status" value="1"/>
</dbReference>
<evidence type="ECO:0000259" key="7">
    <source>
        <dbReference type="SMART" id="SM00062"/>
    </source>
</evidence>
<sequence>MVRSADARASDRLGVMMRVRVWWLAAVMGLLAVMLAACDDDAADEEAEDAPDEEAEDEEDEEDQNAPDEEAEVDTGDLELAEDGEMLVGSDLEFPPFEFIDDDGEPDGFDIDLMNEIADRLGVEVEFQDASFDTIFTQLASDEFDTIISAITITEERMETIDFTDPYFAANQALVVVEDSDIAGVDDLDGADVGAQAGTTGLDYATENFTESEIVEYDSYPAAFSALEGDQIDAVLGDLPVASEAAEDSDALDLVEEVDTGEEYGIGVQQGADNLRAAISDAIAEIIEDGTYEEIYTEWFEGEVPEQFRN</sequence>
<comment type="subcellular location">
    <subcellularLocation>
        <location evidence="1">Cell envelope</location>
    </subcellularLocation>
</comment>
<evidence type="ECO:0000256" key="5">
    <source>
        <dbReference type="SAM" id="MobiDB-lite"/>
    </source>
</evidence>
<dbReference type="InterPro" id="IPR001320">
    <property type="entry name" value="Iontro_rcpt_C"/>
</dbReference>
<evidence type="ECO:0000313" key="10">
    <source>
        <dbReference type="Proteomes" id="UP000291469"/>
    </source>
</evidence>
<feature type="transmembrane region" description="Helical" evidence="6">
    <location>
        <begin position="21"/>
        <end position="37"/>
    </location>
</feature>
<keyword evidence="6" id="KW-0472">Membrane</keyword>
<proteinExistence type="inferred from homology"/>
<dbReference type="OrthoDB" id="9814902at2"/>
<dbReference type="SMART" id="SM00062">
    <property type="entry name" value="PBPb"/>
    <property type="match status" value="1"/>
</dbReference>
<dbReference type="AlphaFoldDB" id="A0A411YJT6"/>
<evidence type="ECO:0000256" key="4">
    <source>
        <dbReference type="RuleBase" id="RU003744"/>
    </source>
</evidence>
<dbReference type="Proteomes" id="UP000291469">
    <property type="component" value="Chromosome"/>
</dbReference>
<evidence type="ECO:0000256" key="3">
    <source>
        <dbReference type="ARBA" id="ARBA00022729"/>
    </source>
</evidence>
<organism evidence="9 10">
    <name type="scientific">Egibacter rhizosphaerae</name>
    <dbReference type="NCBI Taxonomy" id="1670831"/>
    <lineage>
        <taxon>Bacteria</taxon>
        <taxon>Bacillati</taxon>
        <taxon>Actinomycetota</taxon>
        <taxon>Nitriliruptoria</taxon>
        <taxon>Egibacterales</taxon>
        <taxon>Egibacteraceae</taxon>
        <taxon>Egibacter</taxon>
    </lineage>
</organism>
<dbReference type="SMART" id="SM00079">
    <property type="entry name" value="PBPe"/>
    <property type="match status" value="1"/>
</dbReference>
<feature type="region of interest" description="Disordered" evidence="5">
    <location>
        <begin position="42"/>
        <end position="75"/>
    </location>
</feature>
<dbReference type="InterPro" id="IPR018313">
    <property type="entry name" value="SBP_3_CS"/>
</dbReference>
<accession>A0A411YJT6</accession>
<keyword evidence="3" id="KW-0732">Signal</keyword>
<dbReference type="GO" id="GO:0016020">
    <property type="term" value="C:membrane"/>
    <property type="evidence" value="ECO:0007669"/>
    <property type="project" value="InterPro"/>
</dbReference>
<evidence type="ECO:0000259" key="8">
    <source>
        <dbReference type="SMART" id="SM00079"/>
    </source>
</evidence>
<protein>
    <submittedName>
        <fullName evidence="9">Basic amino acid ABC transporter substrate-binding protein</fullName>
    </submittedName>
</protein>
<evidence type="ECO:0000256" key="1">
    <source>
        <dbReference type="ARBA" id="ARBA00004196"/>
    </source>
</evidence>
<dbReference type="EMBL" id="CP036402">
    <property type="protein sequence ID" value="QBI21453.1"/>
    <property type="molecule type" value="Genomic_DNA"/>
</dbReference>
<keyword evidence="6" id="KW-1133">Transmembrane helix</keyword>
<dbReference type="CDD" id="cd13624">
    <property type="entry name" value="PBP2_Arg_Lys_His"/>
    <property type="match status" value="1"/>
</dbReference>
<dbReference type="PROSITE" id="PS01039">
    <property type="entry name" value="SBP_BACTERIAL_3"/>
    <property type="match status" value="1"/>
</dbReference>
<gene>
    <name evidence="9" type="ORF">ER308_19025</name>
</gene>
<evidence type="ECO:0000256" key="6">
    <source>
        <dbReference type="SAM" id="Phobius"/>
    </source>
</evidence>
<dbReference type="PANTHER" id="PTHR35936">
    <property type="entry name" value="MEMBRANE-BOUND LYTIC MUREIN TRANSGLYCOSYLASE F"/>
    <property type="match status" value="1"/>
</dbReference>
<feature type="domain" description="Ionotropic glutamate receptor C-terminal" evidence="8">
    <location>
        <begin position="86"/>
        <end position="302"/>
    </location>
</feature>
<dbReference type="Gene3D" id="3.40.190.10">
    <property type="entry name" value="Periplasmic binding protein-like II"/>
    <property type="match status" value="2"/>
</dbReference>
<dbReference type="SUPFAM" id="SSF53850">
    <property type="entry name" value="Periplasmic binding protein-like II"/>
    <property type="match status" value="1"/>
</dbReference>
<dbReference type="KEGG" id="erz:ER308_19025"/>
<dbReference type="GO" id="GO:0030313">
    <property type="term" value="C:cell envelope"/>
    <property type="evidence" value="ECO:0007669"/>
    <property type="project" value="UniProtKB-SubCell"/>
</dbReference>
<dbReference type="InterPro" id="IPR001638">
    <property type="entry name" value="Solute-binding_3/MltF_N"/>
</dbReference>